<protein>
    <submittedName>
        <fullName evidence="1">Uncharacterized protein</fullName>
    </submittedName>
</protein>
<organism evidence="1 2">
    <name type="scientific">Arcobacter venerupis</name>
    <dbReference type="NCBI Taxonomy" id="1054033"/>
    <lineage>
        <taxon>Bacteria</taxon>
        <taxon>Pseudomonadati</taxon>
        <taxon>Campylobacterota</taxon>
        <taxon>Epsilonproteobacteria</taxon>
        <taxon>Campylobacterales</taxon>
        <taxon>Arcobacteraceae</taxon>
        <taxon>Arcobacter</taxon>
    </lineage>
</organism>
<dbReference type="KEGG" id="avp:AVENP_1268"/>
<evidence type="ECO:0000313" key="2">
    <source>
        <dbReference type="Proteomes" id="UP000503482"/>
    </source>
</evidence>
<keyword evidence="2" id="KW-1185">Reference proteome</keyword>
<sequence>MFKNNKVVKILKSILIILILIILARNLVFKMENQLQIELLNKWKDNSLIKFTNLINKDYNRICVINPYESNIDNDENSNEINQMNSYLKKISYVGDEKNWAFVMSIDNNIELFEFNRGEIDIFSSISNSKIKLPDNFLPNKCVNSKSGFLYLFENEKRKYIILGEVK</sequence>
<accession>A0AAE7BAT3</accession>
<dbReference type="EMBL" id="CP053840">
    <property type="protein sequence ID" value="QKF66822.1"/>
    <property type="molecule type" value="Genomic_DNA"/>
</dbReference>
<proteinExistence type="predicted"/>
<reference evidence="1 2" key="1">
    <citation type="submission" date="2020-05" db="EMBL/GenBank/DDBJ databases">
        <title>Complete genome sequencing of Campylobacter and Arcobacter type strains.</title>
        <authorList>
            <person name="Miller W.G."/>
            <person name="Yee E."/>
        </authorList>
    </citation>
    <scope>NUCLEOTIDE SEQUENCE [LARGE SCALE GENOMIC DNA]</scope>
    <source>
        <strain evidence="1 2">LMG 26156</strain>
    </source>
</reference>
<evidence type="ECO:0000313" key="1">
    <source>
        <dbReference type="EMBL" id="QKF66822.1"/>
    </source>
</evidence>
<dbReference type="AlphaFoldDB" id="A0AAE7BAT3"/>
<dbReference type="Proteomes" id="UP000503482">
    <property type="component" value="Chromosome"/>
</dbReference>
<gene>
    <name evidence="1" type="ORF">AVENP_1268</name>
</gene>
<name>A0AAE7BAT3_9BACT</name>